<proteinExistence type="inferred from homology"/>
<evidence type="ECO:0000256" key="6">
    <source>
        <dbReference type="ARBA" id="ARBA00023136"/>
    </source>
</evidence>
<dbReference type="GO" id="GO:1902742">
    <property type="term" value="P:apoptotic process involved in development"/>
    <property type="evidence" value="ECO:0007669"/>
    <property type="project" value="TreeGrafter"/>
</dbReference>
<dbReference type="InterPro" id="IPR018629">
    <property type="entry name" value="XK-rel"/>
</dbReference>
<comment type="caution">
    <text evidence="8">The sequence shown here is derived from an EMBL/GenBank/DDBJ whole genome shotgun (WGS) entry which is preliminary data.</text>
</comment>
<dbReference type="GO" id="GO:0005886">
    <property type="term" value="C:plasma membrane"/>
    <property type="evidence" value="ECO:0007669"/>
    <property type="project" value="UniProtKB-SubCell"/>
</dbReference>
<keyword evidence="5 7" id="KW-1133">Transmembrane helix</keyword>
<feature type="transmembrane region" description="Helical" evidence="7">
    <location>
        <begin position="30"/>
        <end position="50"/>
    </location>
</feature>
<dbReference type="Pfam" id="PF09815">
    <property type="entry name" value="XK-related"/>
    <property type="match status" value="2"/>
</dbReference>
<evidence type="ECO:0000256" key="7">
    <source>
        <dbReference type="RuleBase" id="RU910716"/>
    </source>
</evidence>
<keyword evidence="9" id="KW-1185">Reference proteome</keyword>
<evidence type="ECO:0000313" key="8">
    <source>
        <dbReference type="EMBL" id="GBP59722.1"/>
    </source>
</evidence>
<dbReference type="Proteomes" id="UP000299102">
    <property type="component" value="Unassembled WGS sequence"/>
</dbReference>
<evidence type="ECO:0000256" key="2">
    <source>
        <dbReference type="ARBA" id="ARBA00008789"/>
    </source>
</evidence>
<comment type="subcellular location">
    <subcellularLocation>
        <location evidence="1">Cell membrane</location>
        <topology evidence="1">Multi-pass membrane protein</topology>
    </subcellularLocation>
    <subcellularLocation>
        <location evidence="7">Membrane</location>
        <topology evidence="7">Multi-pass membrane protein</topology>
    </subcellularLocation>
</comment>
<sequence>MVRCELDAEVSGEVLGWPLPAWQALLLHRALPACFGLLMYLTLICFDLALLVEHFQNNDKMLGFFCIILFTTPPLVTLAITLGSPPPTLQTDLSGFSIIIQKKDVYWILKQILYCLIFPIATIGRYCHQIFWWIEVVCAARTEDKERIKEALLEAKSPSSLELYLFLHAFLHAAPHAVVNILDLMSHTEHPSFDKVSMQAVSIVASSMRMASTAALYRRFEREKLCGCRYPWNSNYKSELENTTNEKLEEMNIKNAQTETMNTTQEQNQQSDVSHVLHRASVKLNRNTVVDNMDNKSPKTFQKSYSFIDNLTPLCSDSSSIYSMPESLEENYQKKADLDSDDEYVRPISIIDRVAPRRRDTQYTIEKVNITPPPAMPAPGPGSLSMWADKLVENAESIPLWLSAPPRRKYNEEVVEDEPDIPRRVPRNYQRGLEPQDATALLVHYLGWYAFFVSRLLSIAAFINFYPVAAAVYFLARYHVMLLLLIVPQASTMRRVFYIFLAFVYFFCLLEFKIRFRHVRVWHVFWLILCTIETVVFTGVWATTNTTLNSWWRQYVNAESVPAQYNTTAGAVARRYSTGNVNWLKKRAFLLYADDLQLYNFPVILIM</sequence>
<dbReference type="OrthoDB" id="8190653at2759"/>
<evidence type="ECO:0000256" key="3">
    <source>
        <dbReference type="ARBA" id="ARBA00022475"/>
    </source>
</evidence>
<accession>A0A4C1XA05</accession>
<evidence type="ECO:0000256" key="4">
    <source>
        <dbReference type="ARBA" id="ARBA00022692"/>
    </source>
</evidence>
<feature type="transmembrane region" description="Helical" evidence="7">
    <location>
        <begin position="62"/>
        <end position="85"/>
    </location>
</feature>
<organism evidence="8 9">
    <name type="scientific">Eumeta variegata</name>
    <name type="common">Bagworm moth</name>
    <name type="synonym">Eumeta japonica</name>
    <dbReference type="NCBI Taxonomy" id="151549"/>
    <lineage>
        <taxon>Eukaryota</taxon>
        <taxon>Metazoa</taxon>
        <taxon>Ecdysozoa</taxon>
        <taxon>Arthropoda</taxon>
        <taxon>Hexapoda</taxon>
        <taxon>Insecta</taxon>
        <taxon>Pterygota</taxon>
        <taxon>Neoptera</taxon>
        <taxon>Endopterygota</taxon>
        <taxon>Lepidoptera</taxon>
        <taxon>Glossata</taxon>
        <taxon>Ditrysia</taxon>
        <taxon>Tineoidea</taxon>
        <taxon>Psychidae</taxon>
        <taxon>Oiketicinae</taxon>
        <taxon>Eumeta</taxon>
    </lineage>
</organism>
<reference evidence="8 9" key="1">
    <citation type="journal article" date="2019" name="Commun. Biol.">
        <title>The bagworm genome reveals a unique fibroin gene that provides high tensile strength.</title>
        <authorList>
            <person name="Kono N."/>
            <person name="Nakamura H."/>
            <person name="Ohtoshi R."/>
            <person name="Tomita M."/>
            <person name="Numata K."/>
            <person name="Arakawa K."/>
        </authorList>
    </citation>
    <scope>NUCLEOTIDE SEQUENCE [LARGE SCALE GENOMIC DNA]</scope>
</reference>
<feature type="transmembrane region" description="Helical" evidence="7">
    <location>
        <begin position="496"/>
        <end position="512"/>
    </location>
</feature>
<feature type="transmembrane region" description="Helical" evidence="7">
    <location>
        <begin position="456"/>
        <end position="476"/>
    </location>
</feature>
<keyword evidence="3" id="KW-1003">Cell membrane</keyword>
<dbReference type="PANTHER" id="PTHR16024:SF27">
    <property type="entry name" value="XK-RELATED PROTEIN"/>
    <property type="match status" value="1"/>
</dbReference>
<evidence type="ECO:0000256" key="1">
    <source>
        <dbReference type="ARBA" id="ARBA00004651"/>
    </source>
</evidence>
<dbReference type="AlphaFoldDB" id="A0A4C1XA05"/>
<feature type="transmembrane region" description="Helical" evidence="7">
    <location>
        <begin position="524"/>
        <end position="542"/>
    </location>
</feature>
<feature type="transmembrane region" description="Helical" evidence="7">
    <location>
        <begin position="105"/>
        <end position="124"/>
    </location>
</feature>
<dbReference type="InterPro" id="IPR050895">
    <property type="entry name" value="XK-related_scramblase"/>
</dbReference>
<keyword evidence="6 7" id="KW-0472">Membrane</keyword>
<dbReference type="GO" id="GO:0043652">
    <property type="term" value="P:engulfment of apoptotic cell"/>
    <property type="evidence" value="ECO:0007669"/>
    <property type="project" value="TreeGrafter"/>
</dbReference>
<gene>
    <name evidence="8" type="ORF">EVAR_36507_1</name>
</gene>
<name>A0A4C1XA05_EUMVA</name>
<keyword evidence="4 7" id="KW-0812">Transmembrane</keyword>
<dbReference type="PANTHER" id="PTHR16024">
    <property type="entry name" value="XK-RELATED PROTEIN"/>
    <property type="match status" value="1"/>
</dbReference>
<evidence type="ECO:0000313" key="9">
    <source>
        <dbReference type="Proteomes" id="UP000299102"/>
    </source>
</evidence>
<dbReference type="GO" id="GO:0070782">
    <property type="term" value="P:phosphatidylserine exposure on apoptotic cell surface"/>
    <property type="evidence" value="ECO:0007669"/>
    <property type="project" value="TreeGrafter"/>
</dbReference>
<evidence type="ECO:0000256" key="5">
    <source>
        <dbReference type="ARBA" id="ARBA00022989"/>
    </source>
</evidence>
<comment type="similarity">
    <text evidence="2 7">Belongs to the XK family.</text>
</comment>
<protein>
    <recommendedName>
        <fullName evidence="7">XK-related protein</fullName>
    </recommendedName>
</protein>
<dbReference type="EMBL" id="BGZK01000769">
    <property type="protein sequence ID" value="GBP59722.1"/>
    <property type="molecule type" value="Genomic_DNA"/>
</dbReference>